<comment type="caution">
    <text evidence="2">The sequence shown here is derived from an EMBL/GenBank/DDBJ whole genome shotgun (WGS) entry which is preliminary data.</text>
</comment>
<evidence type="ECO:0000313" key="3">
    <source>
        <dbReference type="Proteomes" id="UP000031465"/>
    </source>
</evidence>
<sequence length="290" mass="33672">MQKNPRSCGTHDGTFHADEVTACALLMLFDLIDENKIIRTRDLQILNTCEYICDVGGIYDPSQKLFDHHQVDYQGPMSSAGMILKYLKHLERLKPNEYELFNASLVMGIDAHDNGRDPLIPGYCSISHIVSNFTPIHYDCAHEEQDQAFHKALKFVYEHLDRLWERFKYTQSCREIIAECMDKSKECLMFDQNLPWLEIFFELKGEEHPALFVIMPSGPHWKLRGIPPSYQDRMKVRLPQPKEWAGLLEEDLKRVSGIPGAVFCHKGRFISVWETKEDALKALDYTLKYT</sequence>
<evidence type="ECO:0000256" key="1">
    <source>
        <dbReference type="ARBA" id="ARBA00010105"/>
    </source>
</evidence>
<dbReference type="PANTHER" id="PTHR11215:SF1">
    <property type="entry name" value="MYG1 EXONUCLEASE"/>
    <property type="match status" value="1"/>
</dbReference>
<reference evidence="2 3" key="1">
    <citation type="journal article" date="2014" name="Mol. Biol. Evol.">
        <title>Massive expansion of Ubiquitination-related gene families within the Chlamydiae.</title>
        <authorList>
            <person name="Domman D."/>
            <person name="Collingro A."/>
            <person name="Lagkouvardos I."/>
            <person name="Gehre L."/>
            <person name="Weinmaier T."/>
            <person name="Rattei T."/>
            <person name="Subtil A."/>
            <person name="Horn M."/>
        </authorList>
    </citation>
    <scope>NUCLEOTIDE SEQUENCE [LARGE SCALE GENOMIC DNA]</scope>
    <source>
        <strain evidence="2 3">EI2</strain>
    </source>
</reference>
<evidence type="ECO:0000313" key="2">
    <source>
        <dbReference type="EMBL" id="KIC72962.1"/>
    </source>
</evidence>
<proteinExistence type="inferred from homology"/>
<name>A0A0C1K0D2_9BACT</name>
<organism evidence="2 3">
    <name type="scientific">Candidatus Protochlamydia amoebophila</name>
    <dbReference type="NCBI Taxonomy" id="362787"/>
    <lineage>
        <taxon>Bacteria</taxon>
        <taxon>Pseudomonadati</taxon>
        <taxon>Chlamydiota</taxon>
        <taxon>Chlamydiia</taxon>
        <taxon>Parachlamydiales</taxon>
        <taxon>Parachlamydiaceae</taxon>
        <taxon>Candidatus Protochlamydia</taxon>
    </lineage>
</organism>
<gene>
    <name evidence="2" type="ORF">DB44_BV00030</name>
</gene>
<dbReference type="AlphaFoldDB" id="A0A0C1K0D2"/>
<dbReference type="EMBL" id="JSAN01000042">
    <property type="protein sequence ID" value="KIC72962.1"/>
    <property type="molecule type" value="Genomic_DNA"/>
</dbReference>
<dbReference type="Pfam" id="PF03690">
    <property type="entry name" value="MYG1_exonuc"/>
    <property type="match status" value="1"/>
</dbReference>
<dbReference type="RefSeq" id="WP_039357192.1">
    <property type="nucleotide sequence ID" value="NZ_JSAN01000042.1"/>
</dbReference>
<protein>
    <submittedName>
        <fullName evidence="2">UPF0160 protein</fullName>
    </submittedName>
</protein>
<dbReference type="InterPro" id="IPR003226">
    <property type="entry name" value="MYG1_exonuclease"/>
</dbReference>
<dbReference type="PATRIC" id="fig|362787.3.peg.654"/>
<dbReference type="Proteomes" id="UP000031465">
    <property type="component" value="Unassembled WGS sequence"/>
</dbReference>
<comment type="similarity">
    <text evidence="1">Belongs to the MYG1 family.</text>
</comment>
<dbReference type="PANTHER" id="PTHR11215">
    <property type="entry name" value="METAL DEPENDENT HYDROLASE - RELATED"/>
    <property type="match status" value="1"/>
</dbReference>
<accession>A0A0C1K0D2</accession>